<dbReference type="Pfam" id="PF00903">
    <property type="entry name" value="Glyoxalase"/>
    <property type="match status" value="1"/>
</dbReference>
<dbReference type="PANTHER" id="PTHR36503">
    <property type="entry name" value="BLR2520 PROTEIN"/>
    <property type="match status" value="1"/>
</dbReference>
<dbReference type="Proteomes" id="UP000198336">
    <property type="component" value="Unassembled WGS sequence"/>
</dbReference>
<keyword evidence="2" id="KW-0560">Oxidoreductase</keyword>
<dbReference type="EMBL" id="MUHA01000015">
    <property type="protein sequence ID" value="OXA99315.1"/>
    <property type="molecule type" value="Genomic_DNA"/>
</dbReference>
<evidence type="ECO:0000259" key="1">
    <source>
        <dbReference type="PROSITE" id="PS51819"/>
    </source>
</evidence>
<gene>
    <name evidence="2" type="ORF">B0A75_11760</name>
</gene>
<name>A0A226HYN5_9FLAO</name>
<dbReference type="AlphaFoldDB" id="A0A226HYN5"/>
<evidence type="ECO:0000313" key="2">
    <source>
        <dbReference type="EMBL" id="OXA99315.1"/>
    </source>
</evidence>
<dbReference type="PROSITE" id="PS51819">
    <property type="entry name" value="VOC"/>
    <property type="match status" value="1"/>
</dbReference>
<accession>A0A226HYN5</accession>
<reference evidence="2 3" key="1">
    <citation type="submission" date="2016-11" db="EMBL/GenBank/DDBJ databases">
        <title>Whole genomes of Flavobacteriaceae.</title>
        <authorList>
            <person name="Stine C."/>
            <person name="Li C."/>
            <person name="Tadesse D."/>
        </authorList>
    </citation>
    <scope>NUCLEOTIDE SEQUENCE [LARGE SCALE GENOMIC DNA]</scope>
    <source>
        <strain evidence="2 3">CCUG 59446</strain>
    </source>
</reference>
<comment type="caution">
    <text evidence="2">The sequence shown here is derived from an EMBL/GenBank/DDBJ whole genome shotgun (WGS) entry which is preliminary data.</text>
</comment>
<dbReference type="RefSeq" id="WP_089054478.1">
    <property type="nucleotide sequence ID" value="NZ_MUHA01000015.1"/>
</dbReference>
<protein>
    <submittedName>
        <fullName evidence="2">Glyoxalase/bleomycin resistance/extradiol dioxygenase family protein</fullName>
    </submittedName>
</protein>
<dbReference type="InterPro" id="IPR029068">
    <property type="entry name" value="Glyas_Bleomycin-R_OHBP_Dase"/>
</dbReference>
<dbReference type="SUPFAM" id="SSF54593">
    <property type="entry name" value="Glyoxalase/Bleomycin resistance protein/Dihydroxybiphenyl dioxygenase"/>
    <property type="match status" value="1"/>
</dbReference>
<sequence length="136" mass="15755">METKIYINLAVKDLKRAISFFNELGFSTNLKFTNEKGACIVIGKNINVMLLLEEFYKTFTDKEICDSNTTSEVLISISVETRKEVDEIIDKAVKAGGTDYQKANDYGWMYQRTFLDLDGHHWEVFFMDETQIPDQM</sequence>
<keyword evidence="2" id="KW-0223">Dioxygenase</keyword>
<organism evidence="2 3">
    <name type="scientific">Flavobacterium oncorhynchi</name>
    <dbReference type="NCBI Taxonomy" id="728056"/>
    <lineage>
        <taxon>Bacteria</taxon>
        <taxon>Pseudomonadati</taxon>
        <taxon>Bacteroidota</taxon>
        <taxon>Flavobacteriia</taxon>
        <taxon>Flavobacteriales</taxon>
        <taxon>Flavobacteriaceae</taxon>
        <taxon>Flavobacterium</taxon>
    </lineage>
</organism>
<feature type="domain" description="VOC" evidence="1">
    <location>
        <begin position="3"/>
        <end position="127"/>
    </location>
</feature>
<dbReference type="InterPro" id="IPR037523">
    <property type="entry name" value="VOC_core"/>
</dbReference>
<evidence type="ECO:0000313" key="3">
    <source>
        <dbReference type="Proteomes" id="UP000198336"/>
    </source>
</evidence>
<keyword evidence="3" id="KW-1185">Reference proteome</keyword>
<dbReference type="InterPro" id="IPR004360">
    <property type="entry name" value="Glyas_Fos-R_dOase_dom"/>
</dbReference>
<dbReference type="Gene3D" id="3.10.180.10">
    <property type="entry name" value="2,3-Dihydroxybiphenyl 1,2-Dioxygenase, domain 1"/>
    <property type="match status" value="1"/>
</dbReference>
<dbReference type="PANTHER" id="PTHR36503:SF2">
    <property type="entry name" value="BLR2408 PROTEIN"/>
    <property type="match status" value="1"/>
</dbReference>
<dbReference type="GO" id="GO:0051213">
    <property type="term" value="F:dioxygenase activity"/>
    <property type="evidence" value="ECO:0007669"/>
    <property type="project" value="UniProtKB-KW"/>
</dbReference>
<proteinExistence type="predicted"/>